<reference evidence="1" key="1">
    <citation type="submission" date="2018-10" db="EMBL/GenBank/DDBJ databases">
        <title>Hidden diversity of soil giant viruses.</title>
        <authorList>
            <person name="Schulz F."/>
            <person name="Alteio L."/>
            <person name="Goudeau D."/>
            <person name="Ryan E.M."/>
            <person name="Malmstrom R.R."/>
            <person name="Blanchard J."/>
            <person name="Woyke T."/>
        </authorList>
    </citation>
    <scope>NUCLEOTIDE SEQUENCE</scope>
    <source>
        <strain evidence="1">HYV1</strain>
    </source>
</reference>
<protein>
    <submittedName>
        <fullName evidence="1">Uncharacterized protein</fullName>
    </submittedName>
</protein>
<name>A0A3G5AF97_9VIRU</name>
<gene>
    <name evidence="1" type="ORF">Hyperionvirus16_24</name>
</gene>
<dbReference type="EMBL" id="MK072398">
    <property type="protein sequence ID" value="AYV84049.1"/>
    <property type="molecule type" value="Genomic_DNA"/>
</dbReference>
<sequence>MGGEQSQSLPPPPRLVPPDPDCNYIVVSEPSKEVLQEKVNFYIAHRFVVIGNISVETYKDPLWDRQHFIFTQAMIKLTT</sequence>
<accession>A0A3G5AF97</accession>
<organism evidence="1">
    <name type="scientific">Hyperionvirus sp</name>
    <dbReference type="NCBI Taxonomy" id="2487770"/>
    <lineage>
        <taxon>Viruses</taxon>
        <taxon>Varidnaviria</taxon>
        <taxon>Bamfordvirae</taxon>
        <taxon>Nucleocytoviricota</taxon>
        <taxon>Megaviricetes</taxon>
        <taxon>Imitervirales</taxon>
        <taxon>Mimiviridae</taxon>
        <taxon>Klosneuvirinae</taxon>
    </lineage>
</organism>
<proteinExistence type="predicted"/>
<evidence type="ECO:0000313" key="1">
    <source>
        <dbReference type="EMBL" id="AYV84049.1"/>
    </source>
</evidence>